<accession>A0A4P2QQW4</accession>
<dbReference type="Proteomes" id="UP000295497">
    <property type="component" value="Chromosome"/>
</dbReference>
<name>A0A4P2QQW4_SORCE</name>
<reference evidence="1 2" key="1">
    <citation type="submission" date="2015-09" db="EMBL/GenBank/DDBJ databases">
        <title>Sorangium comparison.</title>
        <authorList>
            <person name="Zaburannyi N."/>
            <person name="Bunk B."/>
            <person name="Overmann J."/>
            <person name="Mueller R."/>
        </authorList>
    </citation>
    <scope>NUCLEOTIDE SEQUENCE [LARGE SCALE GENOMIC DNA]</scope>
    <source>
        <strain evidence="1 2">So ce836</strain>
    </source>
</reference>
<dbReference type="AlphaFoldDB" id="A0A4P2QQW4"/>
<dbReference type="EMBL" id="CP012672">
    <property type="protein sequence ID" value="AUX32555.1"/>
    <property type="molecule type" value="Genomic_DNA"/>
</dbReference>
<dbReference type="RefSeq" id="WP_165374115.1">
    <property type="nucleotide sequence ID" value="NZ_CP012672.1"/>
</dbReference>
<protein>
    <submittedName>
        <fullName evidence="1">Uncharacterized protein</fullName>
    </submittedName>
</protein>
<sequence>MTGSVVGVGARAEGAGALRGGVAWPGARVAVGVDVGAPCARGGVTTQGRVVRAAG</sequence>
<organism evidence="1 2">
    <name type="scientific">Sorangium cellulosum</name>
    <name type="common">Polyangium cellulosum</name>
    <dbReference type="NCBI Taxonomy" id="56"/>
    <lineage>
        <taxon>Bacteria</taxon>
        <taxon>Pseudomonadati</taxon>
        <taxon>Myxococcota</taxon>
        <taxon>Polyangia</taxon>
        <taxon>Polyangiales</taxon>
        <taxon>Polyangiaceae</taxon>
        <taxon>Sorangium</taxon>
    </lineage>
</organism>
<evidence type="ECO:0000313" key="1">
    <source>
        <dbReference type="EMBL" id="AUX32555.1"/>
    </source>
</evidence>
<gene>
    <name evidence="1" type="ORF">SOCE836_046960</name>
</gene>
<evidence type="ECO:0000313" key="2">
    <source>
        <dbReference type="Proteomes" id="UP000295497"/>
    </source>
</evidence>
<proteinExistence type="predicted"/>